<comment type="caution">
    <text evidence="1">The sequence shown here is derived from an EMBL/GenBank/DDBJ whole genome shotgun (WGS) entry which is preliminary data.</text>
</comment>
<organism evidence="1 2">
    <name type="scientific">Euplotes crassus</name>
    <dbReference type="NCBI Taxonomy" id="5936"/>
    <lineage>
        <taxon>Eukaryota</taxon>
        <taxon>Sar</taxon>
        <taxon>Alveolata</taxon>
        <taxon>Ciliophora</taxon>
        <taxon>Intramacronucleata</taxon>
        <taxon>Spirotrichea</taxon>
        <taxon>Hypotrichia</taxon>
        <taxon>Euplotida</taxon>
        <taxon>Euplotidae</taxon>
        <taxon>Moneuplotes</taxon>
    </lineage>
</organism>
<evidence type="ECO:0000313" key="1">
    <source>
        <dbReference type="EMBL" id="CAI2373915.1"/>
    </source>
</evidence>
<name>A0AAD1XJR1_EUPCR</name>
<sequence>MKKLRGLIHSFYISGKLNAENHCNLTTELNKVKKELILSQIELQNFLVKMMETGNQAEKPDDQFGNNCEKLLKVEGEAEFKKGMSSSSFQQVKKLALAVSEQILNFEYDSINTINDIKKDNSCFLRILIRDCLLNWSRKEQEAFAEYIATFLVPNHLMYQDYYSQEGVNNFYSLLQLIVGIDIQHNFQKNQISTYFKKSFTVVLFQKLCDTFDGQQFVSEQFQSVFDQIDLKILENQDLNQLSEDVQRTQTMDSQWSISKTGEKLKQLKKLRRNSFSSFPQLDVESLVFRIEVEKCQKKIRKRKNSLKGETLRDLIHKPRNDSKIYSIISKFDPKNQQESNASPEKVLEHCSGVIGQILDQVSKIPPKLPYALKCILFMIRSKIDEYFGENISEDHPVVRTGFISLIYKTWIGRCLFKTPFNQSLLGSYPTKGLEIIFDQINLLTNHILDHKTSIFGENNPIFDFFEDDKYQHFGSQLIYAICDLEVQKYEQPKSSIGLKTDVCISKGLVYRICESILRNSDEVEGKQERALIESIQYLNEHESLLLQIAGVKDKEIKVRANCSKLAPSTRDSTQVGFESTSKNHSVINLDNYEEIETDYVENPEEFEKADDFDMIMADLYNQFYIFLQEGSDTEESGMKILTAKYIKLMKPLSKQLEDDPKNKETKIELERLRFEKTIIQFLFDCEEFDKNLFSKTDDQDFLESMLIHVKYKSFQDRTPGVELRHFELQRKILKTSFREAELTNETAIEIIKSITNDVSRKLEESKLNSEDKILKLGYRIQEMQAAIDRNNAKISKIKEIEDNLNINAVLDKIELDLCIILEHKSGYEDTYQSVQVEKKVDCSYCNKAKFISVDDSKQKVKPRGFFSKLLTPFKPKKRKFSEITEKISYDHKIVTTVEEFCQEFSKYPIQRKLRTLSSLNLQSLKEVQNLQNCYTKFLLSVSTSLSEVYQGQQASKMIFPLNDYVTRKYFPCPGSSLISRSSISQKLQELGDLNTYLKSIFSMYNSQEAISVPLSFSTHNTGSQSFVMNQKNLEEVIASSGLEFDLTRLKIEVSYLEIFAYYDGRCGDDEDVGMQVDGCKVLLSDVKSWIKVMEEQ</sequence>
<dbReference type="Proteomes" id="UP001295684">
    <property type="component" value="Unassembled WGS sequence"/>
</dbReference>
<gene>
    <name evidence="1" type="ORF">ECRASSUSDP1_LOCUS15264</name>
</gene>
<evidence type="ECO:0000313" key="2">
    <source>
        <dbReference type="Proteomes" id="UP001295684"/>
    </source>
</evidence>
<keyword evidence="2" id="KW-1185">Reference proteome</keyword>
<proteinExistence type="predicted"/>
<reference evidence="1" key="1">
    <citation type="submission" date="2023-07" db="EMBL/GenBank/DDBJ databases">
        <authorList>
            <consortium name="AG Swart"/>
            <person name="Singh M."/>
            <person name="Singh A."/>
            <person name="Seah K."/>
            <person name="Emmerich C."/>
        </authorList>
    </citation>
    <scope>NUCLEOTIDE SEQUENCE</scope>
    <source>
        <strain evidence="1">DP1</strain>
    </source>
</reference>
<accession>A0AAD1XJR1</accession>
<dbReference type="EMBL" id="CAMPGE010015283">
    <property type="protein sequence ID" value="CAI2373915.1"/>
    <property type="molecule type" value="Genomic_DNA"/>
</dbReference>
<dbReference type="AlphaFoldDB" id="A0AAD1XJR1"/>
<protein>
    <submittedName>
        <fullName evidence="1">Uncharacterized protein</fullName>
    </submittedName>
</protein>